<dbReference type="Proteomes" id="UP001283361">
    <property type="component" value="Unassembled WGS sequence"/>
</dbReference>
<dbReference type="EMBL" id="JAWDGP010006643">
    <property type="protein sequence ID" value="KAK3737496.1"/>
    <property type="molecule type" value="Genomic_DNA"/>
</dbReference>
<gene>
    <name evidence="1" type="ORF">RRG08_028645</name>
</gene>
<dbReference type="AlphaFoldDB" id="A0AAE1CUS1"/>
<comment type="caution">
    <text evidence="1">The sequence shown here is derived from an EMBL/GenBank/DDBJ whole genome shotgun (WGS) entry which is preliminary data.</text>
</comment>
<proteinExistence type="predicted"/>
<organism evidence="1 2">
    <name type="scientific">Elysia crispata</name>
    <name type="common">lettuce slug</name>
    <dbReference type="NCBI Taxonomy" id="231223"/>
    <lineage>
        <taxon>Eukaryota</taxon>
        <taxon>Metazoa</taxon>
        <taxon>Spiralia</taxon>
        <taxon>Lophotrochozoa</taxon>
        <taxon>Mollusca</taxon>
        <taxon>Gastropoda</taxon>
        <taxon>Heterobranchia</taxon>
        <taxon>Euthyneura</taxon>
        <taxon>Panpulmonata</taxon>
        <taxon>Sacoglossa</taxon>
        <taxon>Placobranchoidea</taxon>
        <taxon>Plakobranchidae</taxon>
        <taxon>Elysia</taxon>
    </lineage>
</organism>
<reference evidence="1" key="1">
    <citation type="journal article" date="2023" name="G3 (Bethesda)">
        <title>A reference genome for the long-term kleptoplast-retaining sea slug Elysia crispata morphotype clarki.</title>
        <authorList>
            <person name="Eastman K.E."/>
            <person name="Pendleton A.L."/>
            <person name="Shaikh M.A."/>
            <person name="Suttiyut T."/>
            <person name="Ogas R."/>
            <person name="Tomko P."/>
            <person name="Gavelis G."/>
            <person name="Widhalm J.R."/>
            <person name="Wisecaver J.H."/>
        </authorList>
    </citation>
    <scope>NUCLEOTIDE SEQUENCE</scope>
    <source>
        <strain evidence="1">ECLA1</strain>
    </source>
</reference>
<name>A0AAE1CUS1_9GAST</name>
<evidence type="ECO:0000313" key="1">
    <source>
        <dbReference type="EMBL" id="KAK3737496.1"/>
    </source>
</evidence>
<protein>
    <submittedName>
        <fullName evidence="1">Uncharacterized protein</fullName>
    </submittedName>
</protein>
<evidence type="ECO:0000313" key="2">
    <source>
        <dbReference type="Proteomes" id="UP001283361"/>
    </source>
</evidence>
<keyword evidence="2" id="KW-1185">Reference proteome</keyword>
<accession>A0AAE1CUS1</accession>
<sequence length="72" mass="8627">MDVSFKTYETKFSTLATLVDGYKFVPSSRGNQQKKRQKKLKKESLWDKVSKQYKEGKITKFEYVKQMSYKLF</sequence>